<keyword evidence="1" id="KW-0238">DNA-binding</keyword>
<keyword evidence="1 3" id="KW-0413">Isomerase</keyword>
<keyword evidence="1" id="KW-0799">Topoisomerase</keyword>
<dbReference type="GO" id="GO:0006265">
    <property type="term" value="P:DNA topological change"/>
    <property type="evidence" value="ECO:0007669"/>
    <property type="project" value="InterPro"/>
</dbReference>
<protein>
    <recommendedName>
        <fullName evidence="1">DNA topoisomerase</fullName>
        <ecNumber evidence="1">5.6.2.1</ecNumber>
    </recommendedName>
</protein>
<dbReference type="InterPro" id="IPR023405">
    <property type="entry name" value="Topo_IA_core_domain"/>
</dbReference>
<dbReference type="InterPro" id="IPR000380">
    <property type="entry name" value="Topo_IA"/>
</dbReference>
<dbReference type="EMBL" id="GDID01000345">
    <property type="protein sequence ID" value="JAP96261.1"/>
    <property type="molecule type" value="Transcribed_RNA"/>
</dbReference>
<dbReference type="InterPro" id="IPR006171">
    <property type="entry name" value="TOPRIM_dom"/>
</dbReference>
<evidence type="ECO:0000313" key="3">
    <source>
        <dbReference type="EMBL" id="JAP96261.1"/>
    </source>
</evidence>
<dbReference type="GO" id="GO:0005634">
    <property type="term" value="C:nucleus"/>
    <property type="evidence" value="ECO:0007669"/>
    <property type="project" value="TreeGrafter"/>
</dbReference>
<feature type="domain" description="Toprim" evidence="2">
    <location>
        <begin position="1"/>
        <end position="110"/>
    </location>
</feature>
<feature type="non-terminal residue" evidence="3">
    <location>
        <position position="1"/>
    </location>
</feature>
<comment type="similarity">
    <text evidence="1">Belongs to the type IA topoisomerase family.</text>
</comment>
<dbReference type="GO" id="GO:0006281">
    <property type="term" value="P:DNA repair"/>
    <property type="evidence" value="ECO:0007669"/>
    <property type="project" value="TreeGrafter"/>
</dbReference>
<dbReference type="GO" id="GO:0003677">
    <property type="term" value="F:DNA binding"/>
    <property type="evidence" value="ECO:0007669"/>
    <property type="project" value="UniProtKB-KW"/>
</dbReference>
<sequence>ADAIAKALSNQNYQKAQSHATPIYEFTFQGQKCAATSVAGHLFSLNFTKEYQPWSTDEEKLFQKGHTETELSKGAGNILGQLKSLVNNYQKIVLALDNDREGENICFEII</sequence>
<dbReference type="Gene3D" id="3.40.50.140">
    <property type="match status" value="1"/>
</dbReference>
<dbReference type="Pfam" id="PF01751">
    <property type="entry name" value="Toprim"/>
    <property type="match status" value="1"/>
</dbReference>
<dbReference type="PANTHER" id="PTHR11390:SF21">
    <property type="entry name" value="DNA TOPOISOMERASE 3-ALPHA"/>
    <property type="match status" value="1"/>
</dbReference>
<dbReference type="GO" id="GO:0003917">
    <property type="term" value="F:DNA topoisomerase type I (single strand cut, ATP-independent) activity"/>
    <property type="evidence" value="ECO:0007669"/>
    <property type="project" value="UniProtKB-EC"/>
</dbReference>
<reference evidence="3" key="1">
    <citation type="submission" date="2015-07" db="EMBL/GenBank/DDBJ databases">
        <title>Adaptation to a free-living lifestyle via gene acquisitions in the diplomonad Trepomonas sp. PC1.</title>
        <authorList>
            <person name="Xu F."/>
            <person name="Jerlstrom-Hultqvist J."/>
            <person name="Kolisko M."/>
            <person name="Simpson A.G.B."/>
            <person name="Roger A.J."/>
            <person name="Svard S.G."/>
            <person name="Andersson J.O."/>
        </authorList>
    </citation>
    <scope>NUCLEOTIDE SEQUENCE</scope>
    <source>
        <strain evidence="3">PC1</strain>
    </source>
</reference>
<comment type="function">
    <text evidence="1">Introduces a single-strand break via transesterification at a target site in duplex DNA. Releases the supercoiling and torsional tension of DNA introduced during the DNA replication and transcription by transiently cleaving and rejoining one strand of the DNA duplex. The scissile phosphodiester is attacked by the catalytic tyrosine of the enzyme, resulting in the formation of a DNA-(5'-phosphotyrosyl)-enzyme intermediate and the expulsion of a 3'-OH DNA strand.</text>
</comment>
<dbReference type="SUPFAM" id="SSF56712">
    <property type="entry name" value="Prokaryotic type I DNA topoisomerase"/>
    <property type="match status" value="1"/>
</dbReference>
<feature type="non-terminal residue" evidence="3">
    <location>
        <position position="110"/>
    </location>
</feature>
<organism evidence="3">
    <name type="scientific">Trepomonas sp. PC1</name>
    <dbReference type="NCBI Taxonomy" id="1076344"/>
    <lineage>
        <taxon>Eukaryota</taxon>
        <taxon>Metamonada</taxon>
        <taxon>Diplomonadida</taxon>
        <taxon>Hexamitidae</taxon>
        <taxon>Hexamitinae</taxon>
        <taxon>Trepomonas</taxon>
    </lineage>
</organism>
<dbReference type="GO" id="GO:0006310">
    <property type="term" value="P:DNA recombination"/>
    <property type="evidence" value="ECO:0007669"/>
    <property type="project" value="TreeGrafter"/>
</dbReference>
<comment type="catalytic activity">
    <reaction evidence="1">
        <text>ATP-independent breakage of single-stranded DNA, followed by passage and rejoining.</text>
        <dbReference type="EC" id="5.6.2.1"/>
    </reaction>
</comment>
<dbReference type="AlphaFoldDB" id="A0A146KLK7"/>
<gene>
    <name evidence="3" type="ORF">TPC1_10459</name>
</gene>
<name>A0A146KLK7_9EUKA</name>
<proteinExistence type="inferred from homology"/>
<evidence type="ECO:0000256" key="1">
    <source>
        <dbReference type="RuleBase" id="RU362092"/>
    </source>
</evidence>
<dbReference type="PROSITE" id="PS50880">
    <property type="entry name" value="TOPRIM"/>
    <property type="match status" value="1"/>
</dbReference>
<evidence type="ECO:0000259" key="2">
    <source>
        <dbReference type="PROSITE" id="PS50880"/>
    </source>
</evidence>
<accession>A0A146KLK7</accession>
<dbReference type="PANTHER" id="PTHR11390">
    <property type="entry name" value="PROKARYOTIC DNA TOPOISOMERASE"/>
    <property type="match status" value="1"/>
</dbReference>
<dbReference type="EC" id="5.6.2.1" evidence="1"/>